<evidence type="ECO:0000313" key="3">
    <source>
        <dbReference type="Proteomes" id="UP000250235"/>
    </source>
</evidence>
<organism evidence="2 3">
    <name type="scientific">Dorcoceras hygrometricum</name>
    <dbReference type="NCBI Taxonomy" id="472368"/>
    <lineage>
        <taxon>Eukaryota</taxon>
        <taxon>Viridiplantae</taxon>
        <taxon>Streptophyta</taxon>
        <taxon>Embryophyta</taxon>
        <taxon>Tracheophyta</taxon>
        <taxon>Spermatophyta</taxon>
        <taxon>Magnoliopsida</taxon>
        <taxon>eudicotyledons</taxon>
        <taxon>Gunneridae</taxon>
        <taxon>Pentapetalae</taxon>
        <taxon>asterids</taxon>
        <taxon>lamiids</taxon>
        <taxon>Lamiales</taxon>
        <taxon>Gesneriaceae</taxon>
        <taxon>Didymocarpoideae</taxon>
        <taxon>Trichosporeae</taxon>
        <taxon>Loxocarpinae</taxon>
        <taxon>Dorcoceras</taxon>
    </lineage>
</organism>
<keyword evidence="3" id="KW-1185">Reference proteome</keyword>
<sequence length="330" mass="37026">MERCRLTLNSVSAVALNSRCNQLLQAFSSKLQNIQSQAIGYPVASYSTTSRWYLTLEIAKRCHLSGDVTPFSDSRFGVSRMTCPVETVDSVRRRFERTVEDSDLSKSGSVGLLLLRRLVLYLFRRFWRAGKGSQEEASLCSLLAFRLFEVCRSGSMLGFRSGCSRQLLLMPVMEAERVTPVSLISLLGSVSHYKRSGRPPYWGLTPMSPGAGCLVFLCMFSGYHGFSVGRGVDPTGNAPGEPSLMPPRRRDRGRGQIPEESEGQNDEMQRSIPSRRRANEVETGRGMIFELRLIFCRADTECASSVWMPRSYFGWSVFSKCDKIGEMKEI</sequence>
<name>A0A2Z7A664_9LAMI</name>
<proteinExistence type="predicted"/>
<evidence type="ECO:0000256" key="1">
    <source>
        <dbReference type="SAM" id="MobiDB-lite"/>
    </source>
</evidence>
<feature type="region of interest" description="Disordered" evidence="1">
    <location>
        <begin position="231"/>
        <end position="279"/>
    </location>
</feature>
<dbReference type="Proteomes" id="UP000250235">
    <property type="component" value="Unassembled WGS sequence"/>
</dbReference>
<reference evidence="2 3" key="1">
    <citation type="journal article" date="2015" name="Proc. Natl. Acad. Sci. U.S.A.">
        <title>The resurrection genome of Boea hygrometrica: A blueprint for survival of dehydration.</title>
        <authorList>
            <person name="Xiao L."/>
            <person name="Yang G."/>
            <person name="Zhang L."/>
            <person name="Yang X."/>
            <person name="Zhao S."/>
            <person name="Ji Z."/>
            <person name="Zhou Q."/>
            <person name="Hu M."/>
            <person name="Wang Y."/>
            <person name="Chen M."/>
            <person name="Xu Y."/>
            <person name="Jin H."/>
            <person name="Xiao X."/>
            <person name="Hu G."/>
            <person name="Bao F."/>
            <person name="Hu Y."/>
            <person name="Wan P."/>
            <person name="Li L."/>
            <person name="Deng X."/>
            <person name="Kuang T."/>
            <person name="Xiang C."/>
            <person name="Zhu J.K."/>
            <person name="Oliver M.J."/>
            <person name="He Y."/>
        </authorList>
    </citation>
    <scope>NUCLEOTIDE SEQUENCE [LARGE SCALE GENOMIC DNA]</scope>
    <source>
        <strain evidence="3">cv. XS01</strain>
    </source>
</reference>
<dbReference type="AlphaFoldDB" id="A0A2Z7A664"/>
<dbReference type="EMBL" id="KV020933">
    <property type="protein sequence ID" value="KZV14322.1"/>
    <property type="molecule type" value="Genomic_DNA"/>
</dbReference>
<gene>
    <name evidence="2" type="ORF">F511_19465</name>
</gene>
<protein>
    <submittedName>
        <fullName evidence="2">Putative DNA primase large subunit</fullName>
    </submittedName>
</protein>
<evidence type="ECO:0000313" key="2">
    <source>
        <dbReference type="EMBL" id="KZV14322.1"/>
    </source>
</evidence>
<accession>A0A2Z7A664</accession>